<protein>
    <submittedName>
        <fullName evidence="4">Uncharacterized protein</fullName>
    </submittedName>
</protein>
<evidence type="ECO:0000256" key="3">
    <source>
        <dbReference type="SAM" id="SignalP"/>
    </source>
</evidence>
<evidence type="ECO:0000256" key="2">
    <source>
        <dbReference type="SAM" id="Phobius"/>
    </source>
</evidence>
<accession>A0A9P0ZEL0</accession>
<dbReference type="Proteomes" id="UP001152484">
    <property type="component" value="Unassembled WGS sequence"/>
</dbReference>
<organism evidence="4 5">
    <name type="scientific">Cuscuta europaea</name>
    <name type="common">European dodder</name>
    <dbReference type="NCBI Taxonomy" id="41803"/>
    <lineage>
        <taxon>Eukaryota</taxon>
        <taxon>Viridiplantae</taxon>
        <taxon>Streptophyta</taxon>
        <taxon>Embryophyta</taxon>
        <taxon>Tracheophyta</taxon>
        <taxon>Spermatophyta</taxon>
        <taxon>Magnoliopsida</taxon>
        <taxon>eudicotyledons</taxon>
        <taxon>Gunneridae</taxon>
        <taxon>Pentapetalae</taxon>
        <taxon>asterids</taxon>
        <taxon>lamiids</taxon>
        <taxon>Solanales</taxon>
        <taxon>Convolvulaceae</taxon>
        <taxon>Cuscuteae</taxon>
        <taxon>Cuscuta</taxon>
        <taxon>Cuscuta subgen. Cuscuta</taxon>
    </lineage>
</organism>
<feature type="signal peptide" evidence="3">
    <location>
        <begin position="1"/>
        <end position="29"/>
    </location>
</feature>
<evidence type="ECO:0000313" key="5">
    <source>
        <dbReference type="Proteomes" id="UP001152484"/>
    </source>
</evidence>
<keyword evidence="2" id="KW-0472">Membrane</keyword>
<feature type="compositionally biased region" description="Gly residues" evidence="1">
    <location>
        <begin position="39"/>
        <end position="67"/>
    </location>
</feature>
<dbReference type="OrthoDB" id="1327349at2759"/>
<proteinExistence type="predicted"/>
<feature type="chain" id="PRO_5040213271" evidence="3">
    <location>
        <begin position="30"/>
        <end position="131"/>
    </location>
</feature>
<keyword evidence="2" id="KW-1133">Transmembrane helix</keyword>
<evidence type="ECO:0000256" key="1">
    <source>
        <dbReference type="SAM" id="MobiDB-lite"/>
    </source>
</evidence>
<keyword evidence="2" id="KW-0812">Transmembrane</keyword>
<feature type="transmembrane region" description="Helical" evidence="2">
    <location>
        <begin position="109"/>
        <end position="130"/>
    </location>
</feature>
<keyword evidence="3" id="KW-0732">Signal</keyword>
<evidence type="ECO:0000313" key="4">
    <source>
        <dbReference type="EMBL" id="CAH9100647.1"/>
    </source>
</evidence>
<gene>
    <name evidence="4" type="ORF">CEURO_LOCUS15021</name>
</gene>
<dbReference type="EMBL" id="CAMAPE010000038">
    <property type="protein sequence ID" value="CAH9100647.1"/>
    <property type="molecule type" value="Genomic_DNA"/>
</dbReference>
<feature type="region of interest" description="Disordered" evidence="1">
    <location>
        <begin position="39"/>
        <end position="92"/>
    </location>
</feature>
<reference evidence="4" key="1">
    <citation type="submission" date="2022-07" db="EMBL/GenBank/DDBJ databases">
        <authorList>
            <person name="Macas J."/>
            <person name="Novak P."/>
            <person name="Neumann P."/>
        </authorList>
    </citation>
    <scope>NUCLEOTIDE SEQUENCE</scope>
</reference>
<dbReference type="AlphaFoldDB" id="A0A9P0ZEL0"/>
<keyword evidence="5" id="KW-1185">Reference proteome</keyword>
<sequence>MKTKANLSIKQLIIVILLLIITLIADVCADPVSAVAVGGRSGGGRSGGVSGRGSGTGGGEAGGGSGGNTRMVPAGKGTNNNQPKKRNGAQLTKPPFILPGRHGFAWDTIISMFGLHLDAVIIFNLLVFFLI</sequence>
<name>A0A9P0ZEL0_CUSEU</name>
<comment type="caution">
    <text evidence="4">The sequence shown here is derived from an EMBL/GenBank/DDBJ whole genome shotgun (WGS) entry which is preliminary data.</text>
</comment>